<dbReference type="Proteomes" id="UP000831947">
    <property type="component" value="Chromosome"/>
</dbReference>
<keyword evidence="2 4" id="KW-0547">Nucleotide-binding</keyword>
<dbReference type="NCBIfam" id="TIGR03928">
    <property type="entry name" value="T7_EssCb_Firm"/>
    <property type="match status" value="1"/>
</dbReference>
<reference evidence="6 7" key="1">
    <citation type="journal article" date="2022" name="Int. J. Syst. Evol. Microbiol.">
        <title>Apilactobacillus apisilvae sp. nov., Nicolia spurrieriana gen. nov. sp. nov., Bombilactobacillus folatiphilus sp. nov. and Bombilactobacillus thymidiniphilus sp. nov., four new lactic acid bacterial isolates from stingless bees Tetragonula carbonaria and Austroplebeia australis.</title>
        <authorList>
            <person name="Oliphant S.A."/>
            <person name="Watson-Haigh N.S."/>
            <person name="Sumby K.M."/>
            <person name="Gardner J."/>
            <person name="Groom S."/>
            <person name="Jiranek V."/>
        </authorList>
    </citation>
    <scope>NUCLEOTIDE SEQUENCE [LARGE SCALE GENOMIC DNA]</scope>
    <source>
        <strain evidence="6 7">SG4_A1</strain>
    </source>
</reference>
<keyword evidence="3 4" id="KW-0067">ATP-binding</keyword>
<dbReference type="InterPro" id="IPR027417">
    <property type="entry name" value="P-loop_NTPase"/>
</dbReference>
<dbReference type="InterPro" id="IPR002543">
    <property type="entry name" value="FtsK_dom"/>
</dbReference>
<dbReference type="SUPFAM" id="SSF52540">
    <property type="entry name" value="P-loop containing nucleoside triphosphate hydrolases"/>
    <property type="match status" value="2"/>
</dbReference>
<keyword evidence="1" id="KW-0677">Repeat</keyword>
<feature type="domain" description="FtsK" evidence="5">
    <location>
        <begin position="652"/>
        <end position="846"/>
    </location>
</feature>
<dbReference type="RefSeq" id="WP_249513264.1">
    <property type="nucleotide sequence ID" value="NZ_CP093365.1"/>
</dbReference>
<dbReference type="InterPro" id="IPR023839">
    <property type="entry name" value="Firmicutes_EssC_C"/>
</dbReference>
<dbReference type="PROSITE" id="PS50901">
    <property type="entry name" value="FTSK"/>
    <property type="match status" value="2"/>
</dbReference>
<accession>A0ABY4PED0</accession>
<dbReference type="PANTHER" id="PTHR22683:SF1">
    <property type="entry name" value="TYPE VII SECRETION SYSTEM PROTEIN ESSC"/>
    <property type="match status" value="1"/>
</dbReference>
<evidence type="ECO:0000259" key="5">
    <source>
        <dbReference type="PROSITE" id="PS50901"/>
    </source>
</evidence>
<feature type="binding site" evidence="4">
    <location>
        <begin position="672"/>
        <end position="679"/>
    </location>
    <ligand>
        <name>ATP</name>
        <dbReference type="ChEBI" id="CHEBI:30616"/>
    </ligand>
</feature>
<organism evidence="6 7">
    <name type="scientific">Bombilactobacillus thymidiniphilus</name>
    <dbReference type="NCBI Taxonomy" id="2923363"/>
    <lineage>
        <taxon>Bacteria</taxon>
        <taxon>Bacillati</taxon>
        <taxon>Bacillota</taxon>
        <taxon>Bacilli</taxon>
        <taxon>Lactobacillales</taxon>
        <taxon>Lactobacillaceae</taxon>
        <taxon>Bombilactobacillus</taxon>
    </lineage>
</organism>
<keyword evidence="7" id="KW-1185">Reference proteome</keyword>
<dbReference type="PANTHER" id="PTHR22683">
    <property type="entry name" value="SPORULATION PROTEIN RELATED"/>
    <property type="match status" value="1"/>
</dbReference>
<evidence type="ECO:0000256" key="2">
    <source>
        <dbReference type="ARBA" id="ARBA00022741"/>
    </source>
</evidence>
<evidence type="ECO:0000313" key="6">
    <source>
        <dbReference type="EMBL" id="UQS84080.1"/>
    </source>
</evidence>
<feature type="binding site" evidence="4">
    <location>
        <begin position="1017"/>
        <end position="1024"/>
    </location>
    <ligand>
        <name>ATP</name>
        <dbReference type="ChEBI" id="CHEBI:30616"/>
    </ligand>
</feature>
<evidence type="ECO:0000256" key="1">
    <source>
        <dbReference type="ARBA" id="ARBA00022737"/>
    </source>
</evidence>
<dbReference type="InterPro" id="IPR050206">
    <property type="entry name" value="FtsK/SpoIIIE/SftA"/>
</dbReference>
<dbReference type="Gene3D" id="3.40.50.300">
    <property type="entry name" value="P-loop containing nucleotide triphosphate hydrolases"/>
    <property type="match status" value="2"/>
</dbReference>
<proteinExistence type="predicted"/>
<name>A0ABY4PED0_9LACO</name>
<dbReference type="Pfam" id="PF01580">
    <property type="entry name" value="FtsK_SpoIIIE"/>
    <property type="match status" value="2"/>
</dbReference>
<feature type="domain" description="FtsK" evidence="5">
    <location>
        <begin position="1000"/>
        <end position="1186"/>
    </location>
</feature>
<evidence type="ECO:0000256" key="3">
    <source>
        <dbReference type="ARBA" id="ARBA00022840"/>
    </source>
</evidence>
<evidence type="ECO:0000313" key="7">
    <source>
        <dbReference type="Proteomes" id="UP000831947"/>
    </source>
</evidence>
<dbReference type="EMBL" id="CP093365">
    <property type="protein sequence ID" value="UQS84080.1"/>
    <property type="molecule type" value="Genomic_DNA"/>
</dbReference>
<sequence>MKNNTKLICFIFKDNYYARFAIDFNEYDKFTIADQTNTNGYFAGLSEPIAIQPDKNDFVVNQKPVKFNKPIKIADCQLILTGQPLIQQYDLSRNTTNFISLGPSDHDTFNVSALSNNAVRLYQQADQLFIVPKGEIYVNHKIVSEQQPIIAGSIIYFDNLELQLVNDNYLQVANYNPAKSIKTQLTPLEIQPTIFSTDYPEYHRSPRIIHKLPTGNITIENPPSKIEKQKNQLARTILPPLVMVAISIVTSMMSKNITMMLMMVAMSVTTISFSISSYFSEKKQYKIDTAKRLRDYDEYLQDKTVDINHKIKETTQALNYHYPDLQEVAQLVLTGSSRIFEKNKFQNDFLAFRVGRGDMPATFKVNYSPKDFDKDELSLEAATLATNAHYVHDVPITVSLLHGATGLVGRRSLVQEALINMLLQLVTFQSYHEVIFVPVFREKDLKAWKKWRWLAHFKLDTNNTLSFVYNDKTRGQILTSLFQMFKEREQTQKESKNKPDQNYFSPQYVLIIDNEELVLDHAIMEYLAKDISELNISVIFIRNSVDDLPEHVKNVIEYGDYHHGKIIVENDELVNRTFEPDHYNDTFDLSLVIRRLAALDHKESLKNSIPEAINFLDLYGVKDVHELNLSNRWSNKLPYKSLAVPLGVRGKDDIVHLDLHERAHGPHGLVAGTTGSGKSELIQSYIASLAINFHPDNVGFLLIDYKGGGMANLFNNLPHLLGTITNLDGAQSMRALASIKAELEKRQKLFGKYNVNHINQYQKLYHDGKADEAMPHLFLISDEFAELKSEQPDFMDELVSTARIGRSLGIHLILATQKPSGVVNEQIWSNSRFKISLKVQDKADSMEMLHTPDAASIVEPGRAYLQVGNNEIYELFQSAYSGGTYNPERSVDQSELDPIYRINTLGQYENLSADLSGLTEAQPVTADTQKISELEAVINYIGEYSTEHHIERLPRPWLPPIASEIFYPDYQTIDYQQAWPEDLNLQTVMGIVDYPDKQSQQTLTLDVKENKHMAVFASPGYGKSTFIQTFVLGLARQNSPQDINFYLLDFGTNGLLPLRDLPHVADMVRIDETEKMLKFMSIIDATIDQRKKLLSREGVANYEQYVQATGTKLPVIEIVIDTIDSAKEVKWIEQFNSLIDRITREGANVAVYLLLTANRHSALRMQISANIKTQISLFLIDDSEVADIIGRTQMKPEEMAGRGLIKLDTVRLFQTMLPNKNNNSFQMLADIKREAQQMAEDWQGALPQSIPMVPEDMTYQQFLQLPHVTDTFVAGMPLGVDKETTESVAFDIQKRHYFFILNDTDEQKALYTQLLQHNLQYLIQHNLATGQIIDQTADAKDVKDNLLQRLADKESLAQPYYLCFEEFEDFVTDSNLTEDELKAILQQAHTLNIYPIINTFVGYITGSYSGPVAYLKNNLKNGILGSRLTDQSLINNQFITNESYLQEDEAYYFKGRNCRKIQIPKAAK</sequence>
<protein>
    <submittedName>
        <fullName evidence="6">Type VII secretion protein EssC</fullName>
    </submittedName>
</protein>
<gene>
    <name evidence="6" type="primary">essC</name>
    <name evidence="6" type="ORF">MOO47_02700</name>
</gene>
<evidence type="ECO:0000256" key="4">
    <source>
        <dbReference type="PROSITE-ProRule" id="PRU00289"/>
    </source>
</evidence>